<dbReference type="Pfam" id="PF20063">
    <property type="entry name" value="DUF6462"/>
    <property type="match status" value="1"/>
</dbReference>
<comment type="caution">
    <text evidence="1">The sequence shown here is derived from an EMBL/GenBank/DDBJ whole genome shotgun (WGS) entry which is preliminary data.</text>
</comment>
<dbReference type="Proteomes" id="UP000283501">
    <property type="component" value="Unassembled WGS sequence"/>
</dbReference>
<organism evidence="1 2">
    <name type="scientific">Agathobacter rectalis</name>
    <dbReference type="NCBI Taxonomy" id="39491"/>
    <lineage>
        <taxon>Bacteria</taxon>
        <taxon>Bacillati</taxon>
        <taxon>Bacillota</taxon>
        <taxon>Clostridia</taxon>
        <taxon>Lachnospirales</taxon>
        <taxon>Lachnospiraceae</taxon>
        <taxon>Agathobacter</taxon>
    </lineage>
</organism>
<dbReference type="AlphaFoldDB" id="A0A414M5N2"/>
<proteinExistence type="predicted"/>
<name>A0A414M5N2_9FIRM</name>
<dbReference type="InterPro" id="IPR045591">
    <property type="entry name" value="DUF6462"/>
</dbReference>
<dbReference type="EMBL" id="QSKY01000008">
    <property type="protein sequence ID" value="RHF04887.1"/>
    <property type="molecule type" value="Genomic_DNA"/>
</dbReference>
<protein>
    <submittedName>
        <fullName evidence="1">Uncharacterized protein</fullName>
    </submittedName>
</protein>
<reference evidence="1 2" key="1">
    <citation type="submission" date="2018-08" db="EMBL/GenBank/DDBJ databases">
        <title>A genome reference for cultivated species of the human gut microbiota.</title>
        <authorList>
            <person name="Zou Y."/>
            <person name="Xue W."/>
            <person name="Luo G."/>
        </authorList>
    </citation>
    <scope>NUCLEOTIDE SEQUENCE [LARGE SCALE GENOMIC DNA]</scope>
    <source>
        <strain evidence="1 2">AM26-2LB</strain>
    </source>
</reference>
<sequence length="71" mass="8074">MKKFVNASEGSVIYSLGKTRFMTLAKEAGAIYKVGASALVNTEIFEEYLEQYHENPVPLPKHVWDLKKTKK</sequence>
<accession>A0A414M5N2</accession>
<gene>
    <name evidence="1" type="ORF">DW703_07035</name>
</gene>
<evidence type="ECO:0000313" key="2">
    <source>
        <dbReference type="Proteomes" id="UP000283501"/>
    </source>
</evidence>
<evidence type="ECO:0000313" key="1">
    <source>
        <dbReference type="EMBL" id="RHF04887.1"/>
    </source>
</evidence>
<dbReference type="RefSeq" id="WP_118141024.1">
    <property type="nucleotide sequence ID" value="NZ_QSKY01000008.1"/>
</dbReference>